<name>A0ABQ7P732_9HYPO</name>
<organism evidence="2 3">
    <name type="scientific">Claviceps arundinis</name>
    <dbReference type="NCBI Taxonomy" id="1623583"/>
    <lineage>
        <taxon>Eukaryota</taxon>
        <taxon>Fungi</taxon>
        <taxon>Dikarya</taxon>
        <taxon>Ascomycota</taxon>
        <taxon>Pezizomycotina</taxon>
        <taxon>Sordariomycetes</taxon>
        <taxon>Hypocreomycetidae</taxon>
        <taxon>Hypocreales</taxon>
        <taxon>Clavicipitaceae</taxon>
        <taxon>Claviceps</taxon>
    </lineage>
</organism>
<evidence type="ECO:0000313" key="2">
    <source>
        <dbReference type="EMBL" id="KAG5955643.1"/>
    </source>
</evidence>
<comment type="caution">
    <text evidence="2">The sequence shown here is derived from an EMBL/GenBank/DDBJ whole genome shotgun (WGS) entry which is preliminary data.</text>
</comment>
<dbReference type="EMBL" id="SRPR01000247">
    <property type="protein sequence ID" value="KAG5955643.1"/>
    <property type="molecule type" value="Genomic_DNA"/>
</dbReference>
<feature type="region of interest" description="Disordered" evidence="1">
    <location>
        <begin position="1"/>
        <end position="20"/>
    </location>
</feature>
<sequence length="142" mass="16206">MAGNDMTSLNNTSSIDRNNQNHTPTMLEAIQFYHVVHLEACSKYKAQVQEARKLALENWIDSTGNPSLHASTLEAIRIETGRRQVTFREITKKVNTSPQACHLMVLKAEISTMYKDLLDEARWASTSPDKWIEKWNTTSQKV</sequence>
<reference evidence="2 3" key="1">
    <citation type="journal article" date="2020" name="bioRxiv">
        <title>Whole genome comparisons of ergot fungi reveals the divergence and evolution of species within the genus Claviceps are the result of varying mechanisms driving genome evolution and host range expansion.</title>
        <authorList>
            <person name="Wyka S.A."/>
            <person name="Mondo S.J."/>
            <person name="Liu M."/>
            <person name="Dettman J."/>
            <person name="Nalam V."/>
            <person name="Broders K.D."/>
        </authorList>
    </citation>
    <scope>NUCLEOTIDE SEQUENCE [LARGE SCALE GENOMIC DNA]</scope>
    <source>
        <strain evidence="2 3">LM583</strain>
    </source>
</reference>
<evidence type="ECO:0000313" key="3">
    <source>
        <dbReference type="Proteomes" id="UP000742024"/>
    </source>
</evidence>
<accession>A0ABQ7P732</accession>
<keyword evidence="3" id="KW-1185">Reference proteome</keyword>
<dbReference type="Proteomes" id="UP000742024">
    <property type="component" value="Unassembled WGS sequence"/>
</dbReference>
<evidence type="ECO:0000256" key="1">
    <source>
        <dbReference type="SAM" id="MobiDB-lite"/>
    </source>
</evidence>
<gene>
    <name evidence="2" type="ORF">E4U57_003276</name>
</gene>
<protein>
    <submittedName>
        <fullName evidence="2">Uncharacterized protein</fullName>
    </submittedName>
</protein>
<proteinExistence type="predicted"/>